<evidence type="ECO:0000313" key="2">
    <source>
        <dbReference type="EMBL" id="OAD58099.1"/>
    </source>
</evidence>
<dbReference type="PANTHER" id="PTHR12335">
    <property type="entry name" value="TIPE PROTEIN TEMPERATURE-INDUCED PARALYTIC E"/>
    <property type="match status" value="1"/>
</dbReference>
<dbReference type="GO" id="GO:0017080">
    <property type="term" value="F:sodium channel regulator activity"/>
    <property type="evidence" value="ECO:0007669"/>
    <property type="project" value="TreeGrafter"/>
</dbReference>
<name>A0A310SLN0_9HYME</name>
<protein>
    <submittedName>
        <fullName evidence="2">Protein tipE</fullName>
    </submittedName>
</protein>
<feature type="transmembrane region" description="Helical" evidence="1">
    <location>
        <begin position="303"/>
        <end position="329"/>
    </location>
</feature>
<organism evidence="2 3">
    <name type="scientific">Eufriesea mexicana</name>
    <dbReference type="NCBI Taxonomy" id="516756"/>
    <lineage>
        <taxon>Eukaryota</taxon>
        <taxon>Metazoa</taxon>
        <taxon>Ecdysozoa</taxon>
        <taxon>Arthropoda</taxon>
        <taxon>Hexapoda</taxon>
        <taxon>Insecta</taxon>
        <taxon>Pterygota</taxon>
        <taxon>Neoptera</taxon>
        <taxon>Endopterygota</taxon>
        <taxon>Hymenoptera</taxon>
        <taxon>Apocrita</taxon>
        <taxon>Aculeata</taxon>
        <taxon>Apoidea</taxon>
        <taxon>Anthophila</taxon>
        <taxon>Apidae</taxon>
        <taxon>Eufriesea</taxon>
    </lineage>
</organism>
<dbReference type="GO" id="GO:0002028">
    <property type="term" value="P:regulation of sodium ion transport"/>
    <property type="evidence" value="ECO:0007669"/>
    <property type="project" value="TreeGrafter"/>
</dbReference>
<dbReference type="PANTHER" id="PTHR12335:SF5">
    <property type="entry name" value="IP20336P"/>
    <property type="match status" value="1"/>
</dbReference>
<feature type="transmembrane region" description="Helical" evidence="1">
    <location>
        <begin position="145"/>
        <end position="170"/>
    </location>
</feature>
<keyword evidence="3" id="KW-1185">Reference proteome</keyword>
<keyword evidence="1" id="KW-0472">Membrane</keyword>
<dbReference type="Proteomes" id="UP000250275">
    <property type="component" value="Unassembled WGS sequence"/>
</dbReference>
<dbReference type="OrthoDB" id="8175770at2759"/>
<dbReference type="InterPro" id="IPR031578">
    <property type="entry name" value="TipE"/>
</dbReference>
<dbReference type="GO" id="GO:0005886">
    <property type="term" value="C:plasma membrane"/>
    <property type="evidence" value="ECO:0007669"/>
    <property type="project" value="TreeGrafter"/>
</dbReference>
<dbReference type="EMBL" id="KQ761164">
    <property type="protein sequence ID" value="OAD58099.1"/>
    <property type="molecule type" value="Genomic_DNA"/>
</dbReference>
<dbReference type="Pfam" id="PF16972">
    <property type="entry name" value="TipE"/>
    <property type="match status" value="2"/>
</dbReference>
<evidence type="ECO:0000256" key="1">
    <source>
        <dbReference type="SAM" id="Phobius"/>
    </source>
</evidence>
<reference evidence="2 3" key="1">
    <citation type="submission" date="2015-07" db="EMBL/GenBank/DDBJ databases">
        <title>The genome of Eufriesea mexicana.</title>
        <authorList>
            <person name="Pan H."/>
            <person name="Kapheim K."/>
        </authorList>
    </citation>
    <scope>NUCLEOTIDE SEQUENCE [LARGE SCALE GENOMIC DNA]</scope>
    <source>
        <strain evidence="2">0111107269</strain>
        <tissue evidence="2">Whole body</tissue>
    </source>
</reference>
<gene>
    <name evidence="2" type="ORF">WN48_00774</name>
</gene>
<accession>A0A310SLN0</accession>
<dbReference type="AlphaFoldDB" id="A0A310SLN0"/>
<keyword evidence="1" id="KW-0812">Transmembrane</keyword>
<keyword evidence="1" id="KW-1133">Transmembrane helix</keyword>
<proteinExistence type="predicted"/>
<sequence length="406" mass="46273">MIDPRRSLHSWQQAYREIFDRLAAYSSSAYSEKHESDDPVNRFIPKLLRERERERETEKTRLRDDIEGKKASWKIEIGSTGGLPKRRKFYKLNEEGPSDPPNGAIIDSDESTVIMGAQEEDTKSSTMGRVLSVVEIASLVEKAKFYTSLCLGTTAILAVFAFLFLIPFVVEPAISTILADFSPHAVACVVTDHVYAEGLKNCSWASCREGCTSAALRCHQIRVNYTRLTFEEFMAKPLGSIPWDVSDTKFFVNTVGCGYPPRVNCSDFAKKYGYSNMGKIFRCYYSRTHPETVVARYSWNENLWYLVLALVVPIFLFGMSLVVLCYWYCPPMGKTCGGPGCNFIDKNARKEEFLLRKKTVEDNSSRQRFRNAVCQSDPAVFSIASFLLHPYRILGEDEFEEDEEEY</sequence>
<evidence type="ECO:0000313" key="3">
    <source>
        <dbReference type="Proteomes" id="UP000250275"/>
    </source>
</evidence>